<dbReference type="EMBL" id="LR824546">
    <property type="protein sequence ID" value="CAH1637286.1"/>
    <property type="molecule type" value="Genomic_DNA"/>
</dbReference>
<dbReference type="InterPro" id="IPR001506">
    <property type="entry name" value="Peptidase_M12A"/>
</dbReference>
<dbReference type="InterPro" id="IPR024079">
    <property type="entry name" value="MetalloPept_cat_dom_sf"/>
</dbReference>
<evidence type="ECO:0000313" key="5">
    <source>
        <dbReference type="Proteomes" id="UP001153321"/>
    </source>
</evidence>
<protein>
    <recommendedName>
        <fullName evidence="3">Peptidase M12A domain-containing protein</fullName>
    </recommendedName>
</protein>
<organism evidence="4 5">
    <name type="scientific">Spodoptera littoralis</name>
    <name type="common">Egyptian cotton leafworm</name>
    <dbReference type="NCBI Taxonomy" id="7109"/>
    <lineage>
        <taxon>Eukaryota</taxon>
        <taxon>Metazoa</taxon>
        <taxon>Ecdysozoa</taxon>
        <taxon>Arthropoda</taxon>
        <taxon>Hexapoda</taxon>
        <taxon>Insecta</taxon>
        <taxon>Pterygota</taxon>
        <taxon>Neoptera</taxon>
        <taxon>Endopterygota</taxon>
        <taxon>Lepidoptera</taxon>
        <taxon>Glossata</taxon>
        <taxon>Ditrysia</taxon>
        <taxon>Noctuoidea</taxon>
        <taxon>Noctuidae</taxon>
        <taxon>Amphipyrinae</taxon>
        <taxon>Spodoptera</taxon>
    </lineage>
</organism>
<dbReference type="Pfam" id="PF01400">
    <property type="entry name" value="Astacin"/>
    <property type="match status" value="1"/>
</dbReference>
<gene>
    <name evidence="4" type="ORF">SPLIT_LOCUS2647</name>
</gene>
<dbReference type="GO" id="GO:0004222">
    <property type="term" value="F:metalloendopeptidase activity"/>
    <property type="evidence" value="ECO:0007669"/>
    <property type="project" value="InterPro"/>
</dbReference>
<dbReference type="Proteomes" id="UP001153321">
    <property type="component" value="Chromosome 15"/>
</dbReference>
<evidence type="ECO:0000259" key="3">
    <source>
        <dbReference type="Pfam" id="PF01400"/>
    </source>
</evidence>
<dbReference type="Gene3D" id="3.40.390.10">
    <property type="entry name" value="Collagenase (Catalytic Domain)"/>
    <property type="match status" value="1"/>
</dbReference>
<dbReference type="GO" id="GO:0006508">
    <property type="term" value="P:proteolysis"/>
    <property type="evidence" value="ECO:0007669"/>
    <property type="project" value="InterPro"/>
</dbReference>
<evidence type="ECO:0000256" key="1">
    <source>
        <dbReference type="ARBA" id="ARBA00001947"/>
    </source>
</evidence>
<sequence>MYYQYSWCTFMIHSHALIYDIIFYSRKIMRSISFHCWIRSMDRIYITRRHNGNWIINLCVILCNLTIIISKSYNPNNDTAVRTTELHLPKNWPPDWNSGEIPFAFNFYSIGVRRLKSLVKKGHNYIEKRSCLKFKEYDPRKASKKANFTFLHYNFSGVLESCCLLYFTKPYGRRMVLITPTCAMPAEVAHASLHGMGLLHEHHEPFREAEVRGIFFFKTCGREKVELFDSKI</sequence>
<accession>A0A9P0I0P5</accession>
<feature type="transmembrane region" description="Helical" evidence="2">
    <location>
        <begin position="54"/>
        <end position="73"/>
    </location>
</feature>
<keyword evidence="2" id="KW-0472">Membrane</keyword>
<keyword evidence="2" id="KW-0812">Transmembrane</keyword>
<dbReference type="AlphaFoldDB" id="A0A9P0I0P5"/>
<dbReference type="SUPFAM" id="SSF55486">
    <property type="entry name" value="Metalloproteases ('zincins'), catalytic domain"/>
    <property type="match status" value="1"/>
</dbReference>
<reference evidence="4" key="1">
    <citation type="submission" date="2022-02" db="EMBL/GenBank/DDBJ databases">
        <authorList>
            <person name="King R."/>
        </authorList>
    </citation>
    <scope>NUCLEOTIDE SEQUENCE</scope>
</reference>
<keyword evidence="2" id="KW-1133">Transmembrane helix</keyword>
<comment type="cofactor">
    <cofactor evidence="1">
        <name>Zn(2+)</name>
        <dbReference type="ChEBI" id="CHEBI:29105"/>
    </cofactor>
</comment>
<evidence type="ECO:0000313" key="4">
    <source>
        <dbReference type="EMBL" id="CAH1637286.1"/>
    </source>
</evidence>
<feature type="domain" description="Peptidase M12A" evidence="3">
    <location>
        <begin position="96"/>
        <end position="209"/>
    </location>
</feature>
<keyword evidence="5" id="KW-1185">Reference proteome</keyword>
<name>A0A9P0I0P5_SPOLI</name>
<evidence type="ECO:0000256" key="2">
    <source>
        <dbReference type="SAM" id="Phobius"/>
    </source>
</evidence>
<proteinExistence type="predicted"/>